<feature type="coiled-coil region" evidence="1">
    <location>
        <begin position="52"/>
        <end position="86"/>
    </location>
</feature>
<dbReference type="AlphaFoldDB" id="A0AA47NQ85"/>
<feature type="compositionally biased region" description="Basic and acidic residues" evidence="2">
    <location>
        <begin position="1"/>
        <end position="11"/>
    </location>
</feature>
<dbReference type="Gene3D" id="3.30.420.10">
    <property type="entry name" value="Ribonuclease H-like superfamily/Ribonuclease H"/>
    <property type="match status" value="1"/>
</dbReference>
<evidence type="ECO:0000313" key="3">
    <source>
        <dbReference type="EMBL" id="KAK0134281.1"/>
    </source>
</evidence>
<feature type="region of interest" description="Disordered" evidence="2">
    <location>
        <begin position="1"/>
        <end position="24"/>
    </location>
</feature>
<dbReference type="EMBL" id="JAOPHQ010005717">
    <property type="protein sequence ID" value="KAK0134281.1"/>
    <property type="molecule type" value="Genomic_DNA"/>
</dbReference>
<reference evidence="3" key="1">
    <citation type="journal article" date="2023" name="Front. Mar. Sci.">
        <title>A new Merluccius polli reference genome to investigate the effects of global change in West African waters.</title>
        <authorList>
            <person name="Mateo J.L."/>
            <person name="Blanco-Fernandez C."/>
            <person name="Garcia-Vazquez E."/>
            <person name="Machado-Schiaffino G."/>
        </authorList>
    </citation>
    <scope>NUCLEOTIDE SEQUENCE</scope>
    <source>
        <strain evidence="3">C29</strain>
        <tissue evidence="3">Fin</tissue>
    </source>
</reference>
<name>A0AA47NQ85_MERPO</name>
<evidence type="ECO:0000256" key="1">
    <source>
        <dbReference type="SAM" id="Coils"/>
    </source>
</evidence>
<organism evidence="3 4">
    <name type="scientific">Merluccius polli</name>
    <name type="common">Benguela hake</name>
    <name type="synonym">Merluccius cadenati</name>
    <dbReference type="NCBI Taxonomy" id="89951"/>
    <lineage>
        <taxon>Eukaryota</taxon>
        <taxon>Metazoa</taxon>
        <taxon>Chordata</taxon>
        <taxon>Craniata</taxon>
        <taxon>Vertebrata</taxon>
        <taxon>Euteleostomi</taxon>
        <taxon>Actinopterygii</taxon>
        <taxon>Neopterygii</taxon>
        <taxon>Teleostei</taxon>
        <taxon>Neoteleostei</taxon>
        <taxon>Acanthomorphata</taxon>
        <taxon>Zeiogadaria</taxon>
        <taxon>Gadariae</taxon>
        <taxon>Gadiformes</taxon>
        <taxon>Gadoidei</taxon>
        <taxon>Merlucciidae</taxon>
        <taxon>Merluccius</taxon>
    </lineage>
</organism>
<dbReference type="InterPro" id="IPR036397">
    <property type="entry name" value="RNaseH_sf"/>
</dbReference>
<keyword evidence="1" id="KW-0175">Coiled coil</keyword>
<proteinExistence type="predicted"/>
<keyword evidence="4" id="KW-1185">Reference proteome</keyword>
<protein>
    <submittedName>
        <fullName evidence="3">Uncharacterized protein</fullName>
    </submittedName>
</protein>
<comment type="caution">
    <text evidence="3">The sequence shown here is derived from an EMBL/GenBank/DDBJ whole genome shotgun (WGS) entry which is preliminary data.</text>
</comment>
<accession>A0AA47NQ85</accession>
<evidence type="ECO:0000256" key="2">
    <source>
        <dbReference type="SAM" id="MobiDB-lite"/>
    </source>
</evidence>
<evidence type="ECO:0000313" key="4">
    <source>
        <dbReference type="Proteomes" id="UP001174136"/>
    </source>
</evidence>
<dbReference type="GO" id="GO:0003676">
    <property type="term" value="F:nucleic acid binding"/>
    <property type="evidence" value="ECO:0007669"/>
    <property type="project" value="InterPro"/>
</dbReference>
<gene>
    <name evidence="3" type="ORF">N1851_030161</name>
</gene>
<dbReference type="Proteomes" id="UP001174136">
    <property type="component" value="Unassembled WGS sequence"/>
</dbReference>
<sequence length="369" mass="42587">METETDKQPDTKRRKSDSATDTDDLHTTEVEVGVLASINKKLDMLVTIYKELNDMRKSLEFAHNQIETLQQSNQDLKTSVATLTQQMQNEFQKRHPTIQNYIFKTSCKLPADIARNITFHRIHRLSKVQEDKIRPIIVKFEHYQHKELLKSKGKLLKDTNFGMNEQYPREINERRKALYPILKETCSMMFMSGDWAGQSWSTLIFFAFVEMEDWPAQSPDMNIIEHVCGRMKEGAWKTKPKKNLDELWEACKTAFFAIPDDFINKLYESLSNRMESNCMEMQSFKLMECRDTPVVAELGHLLTSQTEEPEPPGALQVLLRSEVKLLLKLLQTKVLWGGHFPTARHLGRRQPGGGGVDHTIGIMPMLAPC</sequence>